<evidence type="ECO:0000313" key="2">
    <source>
        <dbReference type="Proteomes" id="UP000597206"/>
    </source>
</evidence>
<sequence length="159" mass="18074">MLSVNRVRAASCLYRAMTITGISFILTGCFGDSVADQIRSELQHHSEFTLNGWKIADLSHQSNGYHVVISMGHNDENSYKMLYNTARSEHGSNRLSQRASSMYLQRLRALCPDATTPAGRQFWQKLDEQKFFDMSIQIKNFANGTVAETYCKRPPRMSL</sequence>
<proteinExistence type="predicted"/>
<reference evidence="1 2" key="1">
    <citation type="submission" date="2020-11" db="EMBL/GenBank/DDBJ databases">
        <title>Vibrio nitrifigilis sp. nov., a marine nitrogen-fixing bacterium isolated from the lagoon sediment of an islet inside an atoll.</title>
        <authorList>
            <person name="Wang L.-T."/>
            <person name="Shieh W.Y."/>
        </authorList>
    </citation>
    <scope>NUCLEOTIDE SEQUENCE [LARGE SCALE GENOMIC DNA]</scope>
    <source>
        <strain evidence="1 2">NFV-1</strain>
    </source>
</reference>
<organism evidence="1 2">
    <name type="scientific">Vibrio nitrifigilis</name>
    <dbReference type="NCBI Taxonomy" id="2789781"/>
    <lineage>
        <taxon>Bacteria</taxon>
        <taxon>Pseudomonadati</taxon>
        <taxon>Pseudomonadota</taxon>
        <taxon>Gammaproteobacteria</taxon>
        <taxon>Vibrionales</taxon>
        <taxon>Vibrionaceae</taxon>
        <taxon>Vibrio</taxon>
    </lineage>
</organism>
<name>A0ABS0GJ26_9VIBR</name>
<dbReference type="PROSITE" id="PS51257">
    <property type="entry name" value="PROKAR_LIPOPROTEIN"/>
    <property type="match status" value="1"/>
</dbReference>
<accession>A0ABS0GJ26</accession>
<gene>
    <name evidence="1" type="ORF">I1A42_17615</name>
</gene>
<dbReference type="Proteomes" id="UP000597206">
    <property type="component" value="Unassembled WGS sequence"/>
</dbReference>
<comment type="caution">
    <text evidence="1">The sequence shown here is derived from an EMBL/GenBank/DDBJ whole genome shotgun (WGS) entry which is preliminary data.</text>
</comment>
<dbReference type="RefSeq" id="WP_196124227.1">
    <property type="nucleotide sequence ID" value="NZ_JADPMR010000004.1"/>
</dbReference>
<protein>
    <recommendedName>
        <fullName evidence="3">Lipoprotein</fullName>
    </recommendedName>
</protein>
<dbReference type="EMBL" id="JADPMR010000004">
    <property type="protein sequence ID" value="MBF9002290.1"/>
    <property type="molecule type" value="Genomic_DNA"/>
</dbReference>
<evidence type="ECO:0000313" key="1">
    <source>
        <dbReference type="EMBL" id="MBF9002290.1"/>
    </source>
</evidence>
<evidence type="ECO:0008006" key="3">
    <source>
        <dbReference type="Google" id="ProtNLM"/>
    </source>
</evidence>
<keyword evidence="2" id="KW-1185">Reference proteome</keyword>